<feature type="chain" id="PRO_5047534884" evidence="1">
    <location>
        <begin position="26"/>
        <end position="106"/>
    </location>
</feature>
<evidence type="ECO:0000256" key="1">
    <source>
        <dbReference type="SAM" id="SignalP"/>
    </source>
</evidence>
<organism evidence="2 3">
    <name type="scientific">Stylosanthes scabra</name>
    <dbReference type="NCBI Taxonomy" id="79078"/>
    <lineage>
        <taxon>Eukaryota</taxon>
        <taxon>Viridiplantae</taxon>
        <taxon>Streptophyta</taxon>
        <taxon>Embryophyta</taxon>
        <taxon>Tracheophyta</taxon>
        <taxon>Spermatophyta</taxon>
        <taxon>Magnoliopsida</taxon>
        <taxon>eudicotyledons</taxon>
        <taxon>Gunneridae</taxon>
        <taxon>Pentapetalae</taxon>
        <taxon>rosids</taxon>
        <taxon>fabids</taxon>
        <taxon>Fabales</taxon>
        <taxon>Fabaceae</taxon>
        <taxon>Papilionoideae</taxon>
        <taxon>50 kb inversion clade</taxon>
        <taxon>dalbergioids sensu lato</taxon>
        <taxon>Dalbergieae</taxon>
        <taxon>Pterocarpus clade</taxon>
        <taxon>Stylosanthes</taxon>
    </lineage>
</organism>
<evidence type="ECO:0000313" key="3">
    <source>
        <dbReference type="Proteomes" id="UP001341840"/>
    </source>
</evidence>
<dbReference type="Proteomes" id="UP001341840">
    <property type="component" value="Unassembled WGS sequence"/>
</dbReference>
<sequence length="106" mass="11864">MHIKISTRNLVALTHLFVILSLSASYKGNLDGSSKIFTYYNRAAEIEKHCSSYLSLASKLSPDANRGIRIKTELSFSNGDWEQEDGHATLMSFEGHGFPRNRSLSK</sequence>
<dbReference type="EMBL" id="JASCZI010000311">
    <property type="protein sequence ID" value="MED6110967.1"/>
    <property type="molecule type" value="Genomic_DNA"/>
</dbReference>
<reference evidence="2 3" key="1">
    <citation type="journal article" date="2023" name="Plants (Basel)">
        <title>Bridging the Gap: Combining Genomics and Transcriptomics Approaches to Understand Stylosanthes scabra, an Orphan Legume from the Brazilian Caatinga.</title>
        <authorList>
            <person name="Ferreira-Neto J.R.C."/>
            <person name="da Silva M.D."/>
            <person name="Binneck E."/>
            <person name="de Melo N.F."/>
            <person name="da Silva R.H."/>
            <person name="de Melo A.L.T.M."/>
            <person name="Pandolfi V."/>
            <person name="Bustamante F.O."/>
            <person name="Brasileiro-Vidal A.C."/>
            <person name="Benko-Iseppon A.M."/>
        </authorList>
    </citation>
    <scope>NUCLEOTIDE SEQUENCE [LARGE SCALE GENOMIC DNA]</scope>
    <source>
        <tissue evidence="2">Leaves</tissue>
    </source>
</reference>
<proteinExistence type="predicted"/>
<keyword evidence="1" id="KW-0732">Signal</keyword>
<accession>A0ABU6QHE6</accession>
<feature type="signal peptide" evidence="1">
    <location>
        <begin position="1"/>
        <end position="25"/>
    </location>
</feature>
<keyword evidence="3" id="KW-1185">Reference proteome</keyword>
<protein>
    <submittedName>
        <fullName evidence="2">Uncharacterized protein</fullName>
    </submittedName>
</protein>
<evidence type="ECO:0000313" key="2">
    <source>
        <dbReference type="EMBL" id="MED6110967.1"/>
    </source>
</evidence>
<gene>
    <name evidence="2" type="ORF">PIB30_047964</name>
</gene>
<name>A0ABU6QHE6_9FABA</name>
<comment type="caution">
    <text evidence="2">The sequence shown here is derived from an EMBL/GenBank/DDBJ whole genome shotgun (WGS) entry which is preliminary data.</text>
</comment>